<feature type="region of interest" description="Disordered" evidence="1">
    <location>
        <begin position="49"/>
        <end position="108"/>
    </location>
</feature>
<gene>
    <name evidence="2" type="ORF">SEMRO_260_G101540.1</name>
</gene>
<feature type="compositionally biased region" description="Pro residues" evidence="1">
    <location>
        <begin position="230"/>
        <end position="239"/>
    </location>
</feature>
<accession>A0A9N8DUL8</accession>
<organism evidence="2 3">
    <name type="scientific">Seminavis robusta</name>
    <dbReference type="NCBI Taxonomy" id="568900"/>
    <lineage>
        <taxon>Eukaryota</taxon>
        <taxon>Sar</taxon>
        <taxon>Stramenopiles</taxon>
        <taxon>Ochrophyta</taxon>
        <taxon>Bacillariophyta</taxon>
        <taxon>Bacillariophyceae</taxon>
        <taxon>Bacillariophycidae</taxon>
        <taxon>Naviculales</taxon>
        <taxon>Naviculaceae</taxon>
        <taxon>Seminavis</taxon>
    </lineage>
</organism>
<keyword evidence="3" id="KW-1185">Reference proteome</keyword>
<comment type="caution">
    <text evidence="2">The sequence shown here is derived from an EMBL/GenBank/DDBJ whole genome shotgun (WGS) entry which is preliminary data.</text>
</comment>
<evidence type="ECO:0000313" key="2">
    <source>
        <dbReference type="EMBL" id="CAB9506254.1"/>
    </source>
</evidence>
<feature type="region of interest" description="Disordered" evidence="1">
    <location>
        <begin position="225"/>
        <end position="245"/>
    </location>
</feature>
<protein>
    <submittedName>
        <fullName evidence="2">Uncharacterized protein</fullName>
    </submittedName>
</protein>
<evidence type="ECO:0000313" key="3">
    <source>
        <dbReference type="Proteomes" id="UP001153069"/>
    </source>
</evidence>
<sequence>MDPDGSHATQDYIPVASATPIAHQETSTATNTPHISVLEVVGEIGNAPIVARSRTRSGGQGEERKVEEPEPSPLPTKGLRNRQPTANKNILGKAANQQQEQEVRAVAKGATSATAAKYGLRRPKNYQAQPEVEPAHVLAPMPPQQDEMDTKASSPPPSPPGTSLTQTTADQNDPTNVRQTTSRSSSPSDRHPAWLPPDLHHIKGSAVGSTDIILKPAAVSQNQDLQNIPHQPPSSPSPPQAAISNEEAPSIPYSLGIGTNTIAPSSTTTAAGTGTNSRGTILASAQLVESEIEPVSAHVVDPSRNCLPDTSTADYDISPITATNTEPLYIAIISSSLSMAILEPISSA</sequence>
<name>A0A9N8DUL8_9STRA</name>
<feature type="compositionally biased region" description="Polar residues" evidence="1">
    <location>
        <begin position="24"/>
        <end position="34"/>
    </location>
</feature>
<feature type="region of interest" description="Disordered" evidence="1">
    <location>
        <begin position="1"/>
        <end position="34"/>
    </location>
</feature>
<evidence type="ECO:0000256" key="1">
    <source>
        <dbReference type="SAM" id="MobiDB-lite"/>
    </source>
</evidence>
<dbReference type="EMBL" id="CAICTM010000259">
    <property type="protein sequence ID" value="CAB9506254.1"/>
    <property type="molecule type" value="Genomic_DNA"/>
</dbReference>
<feature type="region of interest" description="Disordered" evidence="1">
    <location>
        <begin position="139"/>
        <end position="202"/>
    </location>
</feature>
<proteinExistence type="predicted"/>
<dbReference type="AlphaFoldDB" id="A0A9N8DUL8"/>
<feature type="compositionally biased region" description="Polar residues" evidence="1">
    <location>
        <begin position="161"/>
        <end position="187"/>
    </location>
</feature>
<reference evidence="2" key="1">
    <citation type="submission" date="2020-06" db="EMBL/GenBank/DDBJ databases">
        <authorList>
            <consortium name="Plant Systems Biology data submission"/>
        </authorList>
    </citation>
    <scope>NUCLEOTIDE SEQUENCE</scope>
    <source>
        <strain evidence="2">D6</strain>
    </source>
</reference>
<dbReference type="Proteomes" id="UP001153069">
    <property type="component" value="Unassembled WGS sequence"/>
</dbReference>